<keyword evidence="3" id="KW-1185">Reference proteome</keyword>
<evidence type="ECO:0000313" key="3">
    <source>
        <dbReference type="Proteomes" id="UP000294850"/>
    </source>
</evidence>
<feature type="transmembrane region" description="Helical" evidence="1">
    <location>
        <begin position="12"/>
        <end position="36"/>
    </location>
</feature>
<evidence type="ECO:0000313" key="2">
    <source>
        <dbReference type="EMBL" id="TDE18266.1"/>
    </source>
</evidence>
<keyword evidence="1" id="KW-0812">Transmembrane</keyword>
<dbReference type="EMBL" id="SMFL01000001">
    <property type="protein sequence ID" value="TDE18266.1"/>
    <property type="molecule type" value="Genomic_DNA"/>
</dbReference>
<comment type="caution">
    <text evidence="2">The sequence shown here is derived from an EMBL/GenBank/DDBJ whole genome shotgun (WGS) entry which is preliminary data.</text>
</comment>
<organism evidence="2 3">
    <name type="scientific">Dyadobacter psychrotolerans</name>
    <dbReference type="NCBI Taxonomy" id="2541721"/>
    <lineage>
        <taxon>Bacteria</taxon>
        <taxon>Pseudomonadati</taxon>
        <taxon>Bacteroidota</taxon>
        <taxon>Cytophagia</taxon>
        <taxon>Cytophagales</taxon>
        <taxon>Spirosomataceae</taxon>
        <taxon>Dyadobacter</taxon>
    </lineage>
</organism>
<evidence type="ECO:0000256" key="1">
    <source>
        <dbReference type="SAM" id="Phobius"/>
    </source>
</evidence>
<name>A0A4R5DUP7_9BACT</name>
<dbReference type="Proteomes" id="UP000294850">
    <property type="component" value="Unassembled WGS sequence"/>
</dbReference>
<gene>
    <name evidence="2" type="ORF">E0F88_01620</name>
</gene>
<proteinExistence type="predicted"/>
<feature type="transmembrane region" description="Helical" evidence="1">
    <location>
        <begin position="66"/>
        <end position="86"/>
    </location>
</feature>
<protein>
    <recommendedName>
        <fullName evidence="4">DUF1440 domain-containing protein</fullName>
    </recommendedName>
</protein>
<dbReference type="OrthoDB" id="673991at2"/>
<evidence type="ECO:0008006" key="4">
    <source>
        <dbReference type="Google" id="ProtNLM"/>
    </source>
</evidence>
<sequence length="161" mass="17712">MGQQLIPANEWIKIIVLSGIIGTAVMTLSMYCLTFLTTKVMPVARVLGTMITCQTTDDGHLSDSRIAIAVGILAHYAVGIFFAYCYHVLWMFGVGEPGFWNGLLLGLLSGTFAVIFWFTFVAVHPFPPKIDLKDYIPALFLGHFIFASTAVVAYIFLIGKI</sequence>
<keyword evidence="1" id="KW-1133">Transmembrane helix</keyword>
<feature type="transmembrane region" description="Helical" evidence="1">
    <location>
        <begin position="98"/>
        <end position="123"/>
    </location>
</feature>
<accession>A0A4R5DUP7</accession>
<feature type="transmembrane region" description="Helical" evidence="1">
    <location>
        <begin position="135"/>
        <end position="157"/>
    </location>
</feature>
<keyword evidence="1" id="KW-0472">Membrane</keyword>
<reference evidence="2 3" key="1">
    <citation type="submission" date="2019-03" db="EMBL/GenBank/DDBJ databases">
        <title>Dyadobacter AR-3-6 sp. nov., isolated from arctic soil.</title>
        <authorList>
            <person name="Chaudhary D.K."/>
        </authorList>
    </citation>
    <scope>NUCLEOTIDE SEQUENCE [LARGE SCALE GENOMIC DNA]</scope>
    <source>
        <strain evidence="2 3">AR-3-6</strain>
    </source>
</reference>
<dbReference type="RefSeq" id="WP_131956004.1">
    <property type="nucleotide sequence ID" value="NZ_SMFL01000001.1"/>
</dbReference>
<dbReference type="AlphaFoldDB" id="A0A4R5DUP7"/>